<feature type="transmembrane region" description="Helical" evidence="1">
    <location>
        <begin position="21"/>
        <end position="50"/>
    </location>
</feature>
<keyword evidence="3" id="KW-1185">Reference proteome</keyword>
<accession>A0A846QRC2</accession>
<keyword evidence="1" id="KW-1133">Transmembrane helix</keyword>
<name>A0A846QRC2_9FLAO</name>
<dbReference type="EMBL" id="JAATJJ010000001">
    <property type="protein sequence ID" value="NJB70648.1"/>
    <property type="molecule type" value="Genomic_DNA"/>
</dbReference>
<keyword evidence="1" id="KW-0812">Transmembrane</keyword>
<gene>
    <name evidence="2" type="ORF">GGR42_001110</name>
</gene>
<protein>
    <submittedName>
        <fullName evidence="2">Uncharacterized protein</fullName>
    </submittedName>
</protein>
<proteinExistence type="predicted"/>
<evidence type="ECO:0000313" key="3">
    <source>
        <dbReference type="Proteomes" id="UP000590442"/>
    </source>
</evidence>
<dbReference type="AlphaFoldDB" id="A0A846QRC2"/>
<dbReference type="Proteomes" id="UP000590442">
    <property type="component" value="Unassembled WGS sequence"/>
</dbReference>
<evidence type="ECO:0000256" key="1">
    <source>
        <dbReference type="SAM" id="Phobius"/>
    </source>
</evidence>
<comment type="caution">
    <text evidence="2">The sequence shown here is derived from an EMBL/GenBank/DDBJ whole genome shotgun (WGS) entry which is preliminary data.</text>
</comment>
<keyword evidence="1" id="KW-0472">Membrane</keyword>
<evidence type="ECO:0000313" key="2">
    <source>
        <dbReference type="EMBL" id="NJB70648.1"/>
    </source>
</evidence>
<organism evidence="2 3">
    <name type="scientific">Saonia flava</name>
    <dbReference type="NCBI Taxonomy" id="523696"/>
    <lineage>
        <taxon>Bacteria</taxon>
        <taxon>Pseudomonadati</taxon>
        <taxon>Bacteroidota</taxon>
        <taxon>Flavobacteriia</taxon>
        <taxon>Flavobacteriales</taxon>
        <taxon>Flavobacteriaceae</taxon>
        <taxon>Saonia</taxon>
    </lineage>
</organism>
<reference evidence="2 3" key="1">
    <citation type="submission" date="2020-03" db="EMBL/GenBank/DDBJ databases">
        <title>Genomic Encyclopedia of Type Strains, Phase IV (KMG-IV): sequencing the most valuable type-strain genomes for metagenomic binning, comparative biology and taxonomic classification.</title>
        <authorList>
            <person name="Goeker M."/>
        </authorList>
    </citation>
    <scope>NUCLEOTIDE SEQUENCE [LARGE SCALE GENOMIC DNA]</scope>
    <source>
        <strain evidence="2 3">DSM 29762</strain>
    </source>
</reference>
<sequence>MTINFKAHLKYVTFYKKVYEFFNLLLILTTHIRYFSIKYLISLLISIIFAQIF</sequence>